<evidence type="ECO:0000313" key="3">
    <source>
        <dbReference type="Proteomes" id="UP000677228"/>
    </source>
</evidence>
<dbReference type="AlphaFoldDB" id="A0A8S2F9H8"/>
<name>A0A8S2F9H8_9BILA</name>
<accession>A0A8S2F9H8</accession>
<protein>
    <submittedName>
        <fullName evidence="1">Uncharacterized protein</fullName>
    </submittedName>
</protein>
<dbReference type="Proteomes" id="UP000677228">
    <property type="component" value="Unassembled WGS sequence"/>
</dbReference>
<feature type="non-terminal residue" evidence="1">
    <location>
        <position position="1"/>
    </location>
</feature>
<proteinExistence type="predicted"/>
<reference evidence="1" key="1">
    <citation type="submission" date="2021-02" db="EMBL/GenBank/DDBJ databases">
        <authorList>
            <person name="Nowell W R."/>
        </authorList>
    </citation>
    <scope>NUCLEOTIDE SEQUENCE</scope>
</reference>
<organism evidence="1 3">
    <name type="scientific">Didymodactylos carnosus</name>
    <dbReference type="NCBI Taxonomy" id="1234261"/>
    <lineage>
        <taxon>Eukaryota</taxon>
        <taxon>Metazoa</taxon>
        <taxon>Spiralia</taxon>
        <taxon>Gnathifera</taxon>
        <taxon>Rotifera</taxon>
        <taxon>Eurotatoria</taxon>
        <taxon>Bdelloidea</taxon>
        <taxon>Philodinida</taxon>
        <taxon>Philodinidae</taxon>
        <taxon>Didymodactylos</taxon>
    </lineage>
</organism>
<evidence type="ECO:0000313" key="1">
    <source>
        <dbReference type="EMBL" id="CAF1395083.1"/>
    </source>
</evidence>
<dbReference type="EMBL" id="CAJOBA010047559">
    <property type="protein sequence ID" value="CAF4202548.1"/>
    <property type="molecule type" value="Genomic_DNA"/>
</dbReference>
<evidence type="ECO:0000313" key="2">
    <source>
        <dbReference type="EMBL" id="CAF4202548.1"/>
    </source>
</evidence>
<dbReference type="Proteomes" id="UP000682733">
    <property type="component" value="Unassembled WGS sequence"/>
</dbReference>
<comment type="caution">
    <text evidence="1">The sequence shown here is derived from an EMBL/GenBank/DDBJ whole genome shotgun (WGS) entry which is preliminary data.</text>
</comment>
<sequence length="52" mass="5915">RKTIHILVKLGKIAKSTHHNAPPSPSLPEDKEVTDIMRKAPVHSTIHPTHWY</sequence>
<gene>
    <name evidence="1" type="ORF">OVA965_LOCUS32767</name>
    <name evidence="2" type="ORF">TMI583_LOCUS33633</name>
</gene>
<dbReference type="EMBL" id="CAJNOK010025846">
    <property type="protein sequence ID" value="CAF1395083.1"/>
    <property type="molecule type" value="Genomic_DNA"/>
</dbReference>